<feature type="region of interest" description="Disordered" evidence="1">
    <location>
        <begin position="102"/>
        <end position="134"/>
    </location>
</feature>
<sequence length="356" mass="39498">MVGSDVPPSGSGAPPGSPERPRKRKSGTLAAAAAEDASPRRATRSSASSAAAQVDVEGAVAWLRRTAAGELWAVRGRNRGIDADFEPLGAVILAVRHVRSELDPDDPDTTYYKKQKRHHKQDTRSSGRRAGELSHLSSFLESTRKRIGIDPVTCQAAIPEYNDPSEECKANYRNDKDTLQRMGTVVRLPPIVEPPKTRKCSHPGSEDDNCKCSHPGSEACIEVHVKEAWKRVKYQLGDQAFRNCGFGAMGERVLKLWTAEENKKLADIEKLIPQSKSSDEDFMKVALKQFSSERTTDLAKYYYNLFLPRRLASLNRTEATTSIDVSPDDEGNNQDDDNKVHRSEEKSKRFGSSSKR</sequence>
<accession>A0A811MI01</accession>
<feature type="compositionally biased region" description="Basic and acidic residues" evidence="1">
    <location>
        <begin position="336"/>
        <end position="348"/>
    </location>
</feature>
<protein>
    <submittedName>
        <fullName evidence="2">Uncharacterized protein</fullName>
    </submittedName>
</protein>
<dbReference type="PANTHER" id="PTHR46872">
    <property type="entry name" value="DNA BINDING PROTEIN"/>
    <property type="match status" value="1"/>
</dbReference>
<dbReference type="Proteomes" id="UP000604825">
    <property type="component" value="Unassembled WGS sequence"/>
</dbReference>
<evidence type="ECO:0000313" key="2">
    <source>
        <dbReference type="EMBL" id="CAD6207430.1"/>
    </source>
</evidence>
<dbReference type="PANTHER" id="PTHR46872:SF10">
    <property type="entry name" value="MYB-LIKE DOMAIN-CONTAINING PROTEIN"/>
    <property type="match status" value="1"/>
</dbReference>
<feature type="region of interest" description="Disordered" evidence="1">
    <location>
        <begin position="1"/>
        <end position="53"/>
    </location>
</feature>
<gene>
    <name evidence="2" type="ORF">NCGR_LOCUS4962</name>
</gene>
<proteinExistence type="predicted"/>
<feature type="compositionally biased region" description="Low complexity" evidence="1">
    <location>
        <begin position="1"/>
        <end position="14"/>
    </location>
</feature>
<comment type="caution">
    <text evidence="2">The sequence shown here is derived from an EMBL/GenBank/DDBJ whole genome shotgun (WGS) entry which is preliminary data.</text>
</comment>
<feature type="region of interest" description="Disordered" evidence="1">
    <location>
        <begin position="321"/>
        <end position="356"/>
    </location>
</feature>
<dbReference type="OrthoDB" id="1938526at2759"/>
<evidence type="ECO:0000256" key="1">
    <source>
        <dbReference type="SAM" id="MobiDB-lite"/>
    </source>
</evidence>
<organism evidence="2 3">
    <name type="scientific">Miscanthus lutarioriparius</name>
    <dbReference type="NCBI Taxonomy" id="422564"/>
    <lineage>
        <taxon>Eukaryota</taxon>
        <taxon>Viridiplantae</taxon>
        <taxon>Streptophyta</taxon>
        <taxon>Embryophyta</taxon>
        <taxon>Tracheophyta</taxon>
        <taxon>Spermatophyta</taxon>
        <taxon>Magnoliopsida</taxon>
        <taxon>Liliopsida</taxon>
        <taxon>Poales</taxon>
        <taxon>Poaceae</taxon>
        <taxon>PACMAD clade</taxon>
        <taxon>Panicoideae</taxon>
        <taxon>Andropogonodae</taxon>
        <taxon>Andropogoneae</taxon>
        <taxon>Saccharinae</taxon>
        <taxon>Miscanthus</taxon>
    </lineage>
</organism>
<feature type="compositionally biased region" description="Acidic residues" evidence="1">
    <location>
        <begin position="326"/>
        <end position="335"/>
    </location>
</feature>
<keyword evidence="3" id="KW-1185">Reference proteome</keyword>
<feature type="compositionally biased region" description="Basic and acidic residues" evidence="1">
    <location>
        <begin position="122"/>
        <end position="132"/>
    </location>
</feature>
<name>A0A811MI01_9POAL</name>
<dbReference type="EMBL" id="CAJGYO010000001">
    <property type="protein sequence ID" value="CAD6207430.1"/>
    <property type="molecule type" value="Genomic_DNA"/>
</dbReference>
<reference evidence="2" key="1">
    <citation type="submission" date="2020-10" db="EMBL/GenBank/DDBJ databases">
        <authorList>
            <person name="Han B."/>
            <person name="Lu T."/>
            <person name="Zhao Q."/>
            <person name="Huang X."/>
            <person name="Zhao Y."/>
        </authorList>
    </citation>
    <scope>NUCLEOTIDE SEQUENCE</scope>
</reference>
<dbReference type="AlphaFoldDB" id="A0A811MI01"/>
<evidence type="ECO:0000313" key="3">
    <source>
        <dbReference type="Proteomes" id="UP000604825"/>
    </source>
</evidence>